<dbReference type="InterPro" id="IPR008727">
    <property type="entry name" value="PAAR_motif"/>
</dbReference>
<dbReference type="Proteomes" id="UP001595665">
    <property type="component" value="Unassembled WGS sequence"/>
</dbReference>
<protein>
    <submittedName>
        <fullName evidence="1">PAAR domain-containing protein</fullName>
    </submittedName>
</protein>
<dbReference type="CDD" id="cd14744">
    <property type="entry name" value="PAAR_CT_2"/>
    <property type="match status" value="1"/>
</dbReference>
<proteinExistence type="predicted"/>
<evidence type="ECO:0000313" key="2">
    <source>
        <dbReference type="Proteomes" id="UP001595665"/>
    </source>
</evidence>
<organism evidence="1 2">
    <name type="scientific">Massilia haematophila</name>
    <dbReference type="NCBI Taxonomy" id="457923"/>
    <lineage>
        <taxon>Bacteria</taxon>
        <taxon>Pseudomonadati</taxon>
        <taxon>Pseudomonadota</taxon>
        <taxon>Betaproteobacteria</taxon>
        <taxon>Burkholderiales</taxon>
        <taxon>Oxalobacteraceae</taxon>
        <taxon>Telluria group</taxon>
        <taxon>Massilia</taxon>
    </lineage>
</organism>
<reference evidence="2" key="1">
    <citation type="journal article" date="2019" name="Int. J. Syst. Evol. Microbiol.">
        <title>The Global Catalogue of Microorganisms (GCM) 10K type strain sequencing project: providing services to taxonomists for standard genome sequencing and annotation.</title>
        <authorList>
            <consortium name="The Broad Institute Genomics Platform"/>
            <consortium name="The Broad Institute Genome Sequencing Center for Infectious Disease"/>
            <person name="Wu L."/>
            <person name="Ma J."/>
        </authorList>
    </citation>
    <scope>NUCLEOTIDE SEQUENCE [LARGE SCALE GENOMIC DNA]</scope>
    <source>
        <strain evidence="2">CCM 7480</strain>
    </source>
</reference>
<sequence length="187" mass="20419">MITRYKITLGSKTTTGGEVISANSRYTILGVPVAYADDSVSCPACNTIGVIKPDGPRLSDTFDGKEVALSDDLCICTCNPPPRLVANQTFSYQQLDADWHADKAAAAAVAVATYNTADSNPDKRDGIPLLLLNPDTEEPYRHRRYRLELRDKVIEGTTDQNGATRLLTADERVSFVRWHVDDANASS</sequence>
<accession>A0ABV7PHX3</accession>
<gene>
    <name evidence="1" type="ORF">ACFOPH_08325</name>
</gene>
<dbReference type="EMBL" id="JBHRVV010000001">
    <property type="protein sequence ID" value="MFC3458250.1"/>
    <property type="molecule type" value="Genomic_DNA"/>
</dbReference>
<evidence type="ECO:0000313" key="1">
    <source>
        <dbReference type="EMBL" id="MFC3458250.1"/>
    </source>
</evidence>
<dbReference type="Pfam" id="PF05488">
    <property type="entry name" value="PAAR_motif"/>
    <property type="match status" value="1"/>
</dbReference>
<comment type="caution">
    <text evidence="1">The sequence shown here is derived from an EMBL/GenBank/DDBJ whole genome shotgun (WGS) entry which is preliminary data.</text>
</comment>
<dbReference type="RefSeq" id="WP_379734712.1">
    <property type="nucleotide sequence ID" value="NZ_JBHRVV010000001.1"/>
</dbReference>
<name>A0ABV7PHX3_9BURK</name>
<keyword evidence="2" id="KW-1185">Reference proteome</keyword>